<dbReference type="InterPro" id="IPR025983">
    <property type="entry name" value="Cys_rich_CPCC"/>
</dbReference>
<dbReference type="AlphaFoldDB" id="A0A852T4Q4"/>
<dbReference type="Proteomes" id="UP000589620">
    <property type="component" value="Unassembled WGS sequence"/>
</dbReference>
<reference evidence="2 3" key="1">
    <citation type="submission" date="2020-07" db="EMBL/GenBank/DDBJ databases">
        <title>Sequencing the genomes of 1000 actinobacteria strains.</title>
        <authorList>
            <person name="Klenk H.-P."/>
        </authorList>
    </citation>
    <scope>NUCLEOTIDE SEQUENCE [LARGE SCALE GENOMIC DNA]</scope>
    <source>
        <strain evidence="2 3">DSM 23871</strain>
    </source>
</reference>
<evidence type="ECO:0000313" key="2">
    <source>
        <dbReference type="EMBL" id="NYD75793.1"/>
    </source>
</evidence>
<organism evidence="2 3">
    <name type="scientific">Leifsonia soli</name>
    <dbReference type="NCBI Taxonomy" id="582665"/>
    <lineage>
        <taxon>Bacteria</taxon>
        <taxon>Bacillati</taxon>
        <taxon>Actinomycetota</taxon>
        <taxon>Actinomycetes</taxon>
        <taxon>Micrococcales</taxon>
        <taxon>Microbacteriaceae</taxon>
        <taxon>Leifsonia</taxon>
    </lineage>
</organism>
<accession>A0A852T4Q4</accession>
<feature type="domain" description="Cysteine-rich CPCC" evidence="1">
    <location>
        <begin position="3"/>
        <end position="66"/>
    </location>
</feature>
<comment type="caution">
    <text evidence="2">The sequence shown here is derived from an EMBL/GenBank/DDBJ whole genome shotgun (WGS) entry which is preliminary data.</text>
</comment>
<evidence type="ECO:0000313" key="3">
    <source>
        <dbReference type="Proteomes" id="UP000589620"/>
    </source>
</evidence>
<dbReference type="Pfam" id="PF14206">
    <property type="entry name" value="Cys_rich_CPCC"/>
    <property type="match status" value="1"/>
</dbReference>
<name>A0A852T4Q4_9MICO</name>
<protein>
    <recommendedName>
        <fullName evidence="1">Cysteine-rich CPCC domain-containing protein</fullName>
    </recommendedName>
</protein>
<proteinExistence type="predicted"/>
<gene>
    <name evidence="2" type="ORF">BJ963_003312</name>
</gene>
<dbReference type="EMBL" id="JACCBJ010000001">
    <property type="protein sequence ID" value="NYD75793.1"/>
    <property type="molecule type" value="Genomic_DNA"/>
</dbReference>
<keyword evidence="3" id="KW-1185">Reference proteome</keyword>
<sequence>MDDSKNGSYEICPVCFWENDAVQNDDPFFAGGANKPSLTQARVNFDLFGAVEQRLVPHVRPVRPEEIPSGSQ</sequence>
<evidence type="ECO:0000259" key="1">
    <source>
        <dbReference type="Pfam" id="PF14206"/>
    </source>
</evidence>